<dbReference type="AlphaFoldDB" id="A0A9P7UZL8"/>
<keyword evidence="3" id="KW-1185">Reference proteome</keyword>
<comment type="caution">
    <text evidence="2">The sequence shown here is derived from an EMBL/GenBank/DDBJ whole genome shotgun (WGS) entry which is preliminary data.</text>
</comment>
<gene>
    <name evidence="2" type="ORF">E1B28_004886</name>
</gene>
<evidence type="ECO:0000313" key="3">
    <source>
        <dbReference type="Proteomes" id="UP001049176"/>
    </source>
</evidence>
<evidence type="ECO:0000256" key="1">
    <source>
        <dbReference type="SAM" id="MobiDB-lite"/>
    </source>
</evidence>
<organism evidence="2 3">
    <name type="scientific">Marasmius oreades</name>
    <name type="common">fairy-ring Marasmius</name>
    <dbReference type="NCBI Taxonomy" id="181124"/>
    <lineage>
        <taxon>Eukaryota</taxon>
        <taxon>Fungi</taxon>
        <taxon>Dikarya</taxon>
        <taxon>Basidiomycota</taxon>
        <taxon>Agaricomycotina</taxon>
        <taxon>Agaricomycetes</taxon>
        <taxon>Agaricomycetidae</taxon>
        <taxon>Agaricales</taxon>
        <taxon>Marasmiineae</taxon>
        <taxon>Marasmiaceae</taxon>
        <taxon>Marasmius</taxon>
    </lineage>
</organism>
<evidence type="ECO:0000313" key="2">
    <source>
        <dbReference type="EMBL" id="KAG7097548.1"/>
    </source>
</evidence>
<dbReference type="KEGG" id="more:E1B28_004886"/>
<dbReference type="Proteomes" id="UP001049176">
    <property type="component" value="Chromosome 2"/>
</dbReference>
<reference evidence="2" key="1">
    <citation type="journal article" date="2021" name="Genome Biol. Evol.">
        <title>The assembled and annotated genome of the fairy-ring fungus Marasmius oreades.</title>
        <authorList>
            <person name="Hiltunen M."/>
            <person name="Ament-Velasquez S.L."/>
            <person name="Johannesson H."/>
        </authorList>
    </citation>
    <scope>NUCLEOTIDE SEQUENCE</scope>
    <source>
        <strain evidence="2">03SP1</strain>
    </source>
</reference>
<name>A0A9P7UZL8_9AGAR</name>
<dbReference type="EMBL" id="CM032182">
    <property type="protein sequence ID" value="KAG7097548.1"/>
    <property type="molecule type" value="Genomic_DNA"/>
</dbReference>
<accession>A0A9P7UZL8</accession>
<feature type="compositionally biased region" description="Low complexity" evidence="1">
    <location>
        <begin position="13"/>
        <end position="36"/>
    </location>
</feature>
<proteinExistence type="predicted"/>
<dbReference type="RefSeq" id="XP_043014018.1">
    <property type="nucleotide sequence ID" value="XM_043149412.1"/>
</dbReference>
<dbReference type="OrthoDB" id="3001418at2759"/>
<protein>
    <submittedName>
        <fullName evidence="2">Uncharacterized protein</fullName>
    </submittedName>
</protein>
<sequence length="534" mass="59813">MTNRDSEFPQLERSFSTASSSTSLLSNSDRTTNSSSVGTIVGPGSLSGKAIYKLGKITLKGVEQVAIYRRLSTISFYFPHRDSTYVNGIEQMYLDLLELSRPEMYSNGIHFQASGMVMAQIGSRNIKYLLDALNHFPVIEIGHFVADIMPHFDPISLTSMSHADVVRDPILKPYVESLHEREDNSLAPLVDFFSQLLSLDEGRCDVVLANGVLDMMLGLYVTDFQDVLAPQAVPASSKKSSLLGACNSLFMGVLLKGSGLELISKHGLSILWPFHPALEFLSDTERRRSRRRTYWDMTSRDYIGWRMSSIHNMMFDSSSVFDVNALLDAVMDCLNFVASADEEISYRGLRSLYTTIAREHKPLTVATAVLSHISMGEGFDVAFTLKRISDRLAGLLSPTSRAVELFTLENDPSDLIADVLTIFINFFAFIARTSETYHKLVSETGIIQIGRVTLAIVENTKMEGEKPMTIKELLNKDEDIELYSSMYDTTADAPYPVHAVRWNLIILEKPVPRRRMLLAPLGRWAKGGLVYHRF</sequence>
<dbReference type="GeneID" id="66073962"/>
<feature type="region of interest" description="Disordered" evidence="1">
    <location>
        <begin position="1"/>
        <end position="38"/>
    </location>
</feature>